<evidence type="ECO:0000259" key="2">
    <source>
        <dbReference type="Pfam" id="PF09792"/>
    </source>
</evidence>
<organism evidence="3 4">
    <name type="scientific">Polyplosphaeria fusca</name>
    <dbReference type="NCBI Taxonomy" id="682080"/>
    <lineage>
        <taxon>Eukaryota</taxon>
        <taxon>Fungi</taxon>
        <taxon>Dikarya</taxon>
        <taxon>Ascomycota</taxon>
        <taxon>Pezizomycotina</taxon>
        <taxon>Dothideomycetes</taxon>
        <taxon>Pleosporomycetidae</taxon>
        <taxon>Pleosporales</taxon>
        <taxon>Tetraplosphaeriaceae</taxon>
        <taxon>Polyplosphaeria</taxon>
    </lineage>
</organism>
<evidence type="ECO:0000313" key="3">
    <source>
        <dbReference type="EMBL" id="KAF2727617.1"/>
    </source>
</evidence>
<accession>A0A9P4UTA4</accession>
<dbReference type="PANTHER" id="PTHR39613">
    <property type="entry name" value="ANCHORED CELL WALL PROTEIN, PUTATIVE (AFU_ORTHOLOGUE AFUA_4G08960)-RELATED"/>
    <property type="match status" value="1"/>
</dbReference>
<comment type="caution">
    <text evidence="3">The sequence shown here is derived from an EMBL/GenBank/DDBJ whole genome shotgun (WGS) entry which is preliminary data.</text>
</comment>
<protein>
    <recommendedName>
        <fullName evidence="2">Ubiquitin 3 binding protein But2 C-terminal domain-containing protein</fullName>
    </recommendedName>
</protein>
<dbReference type="Pfam" id="PF09792">
    <property type="entry name" value="But2"/>
    <property type="match status" value="1"/>
</dbReference>
<feature type="chain" id="PRO_5040378170" description="Ubiquitin 3 binding protein But2 C-terminal domain-containing protein" evidence="1">
    <location>
        <begin position="19"/>
        <end position="182"/>
    </location>
</feature>
<dbReference type="InterPro" id="IPR018620">
    <property type="entry name" value="Ubiquitin3-bd_protein_But2_C"/>
</dbReference>
<evidence type="ECO:0000256" key="1">
    <source>
        <dbReference type="SAM" id="SignalP"/>
    </source>
</evidence>
<dbReference type="OrthoDB" id="4657524at2759"/>
<reference evidence="3" key="1">
    <citation type="journal article" date="2020" name="Stud. Mycol.">
        <title>101 Dothideomycetes genomes: a test case for predicting lifestyles and emergence of pathogens.</title>
        <authorList>
            <person name="Haridas S."/>
            <person name="Albert R."/>
            <person name="Binder M."/>
            <person name="Bloem J."/>
            <person name="Labutti K."/>
            <person name="Salamov A."/>
            <person name="Andreopoulos B."/>
            <person name="Baker S."/>
            <person name="Barry K."/>
            <person name="Bills G."/>
            <person name="Bluhm B."/>
            <person name="Cannon C."/>
            <person name="Castanera R."/>
            <person name="Culley D."/>
            <person name="Daum C."/>
            <person name="Ezra D."/>
            <person name="Gonzalez J."/>
            <person name="Henrissat B."/>
            <person name="Kuo A."/>
            <person name="Liang C."/>
            <person name="Lipzen A."/>
            <person name="Lutzoni F."/>
            <person name="Magnuson J."/>
            <person name="Mondo S."/>
            <person name="Nolan M."/>
            <person name="Ohm R."/>
            <person name="Pangilinan J."/>
            <person name="Park H.-J."/>
            <person name="Ramirez L."/>
            <person name="Alfaro M."/>
            <person name="Sun H."/>
            <person name="Tritt A."/>
            <person name="Yoshinaga Y."/>
            <person name="Zwiers L.-H."/>
            <person name="Turgeon B."/>
            <person name="Goodwin S."/>
            <person name="Spatafora J."/>
            <person name="Crous P."/>
            <person name="Grigoriev I."/>
        </authorList>
    </citation>
    <scope>NUCLEOTIDE SEQUENCE</scope>
    <source>
        <strain evidence="3">CBS 125425</strain>
    </source>
</reference>
<dbReference type="AlphaFoldDB" id="A0A9P4UTA4"/>
<keyword evidence="1" id="KW-0732">Signal</keyword>
<gene>
    <name evidence="3" type="ORF">EJ04DRAFT_529288</name>
</gene>
<feature type="domain" description="Ubiquitin 3 binding protein But2 C-terminal" evidence="2">
    <location>
        <begin position="24"/>
        <end position="159"/>
    </location>
</feature>
<keyword evidence="4" id="KW-1185">Reference proteome</keyword>
<dbReference type="Proteomes" id="UP000799444">
    <property type="component" value="Unassembled WGS sequence"/>
</dbReference>
<dbReference type="PANTHER" id="PTHR39613:SF1">
    <property type="entry name" value="ANCHORED CELL WALL PROTEIN, PUTATIVE (AFU_ORTHOLOGUE AFUA_4G08960)-RELATED"/>
    <property type="match status" value="1"/>
</dbReference>
<evidence type="ECO:0000313" key="4">
    <source>
        <dbReference type="Proteomes" id="UP000799444"/>
    </source>
</evidence>
<feature type="signal peptide" evidence="1">
    <location>
        <begin position="1"/>
        <end position="18"/>
    </location>
</feature>
<sequence>MRSINLASVLLGLQAASARIINTQFPHLIVPVKEESPNQVFGTQYSGEISQEAGATSRVFTEILFDVPLNEATSCKVNFIVSEGAPREVTGSGAFAFDVWTVSGTPKDQDSWNNRPQLAQWVLQVKLNPDGSVKSKTGGSVPCVKGLPNSFVVTPGNGTEGWKFTWLEIDFPLQGIVFEMSA</sequence>
<name>A0A9P4UTA4_9PLEO</name>
<dbReference type="EMBL" id="ML996321">
    <property type="protein sequence ID" value="KAF2727617.1"/>
    <property type="molecule type" value="Genomic_DNA"/>
</dbReference>
<proteinExistence type="predicted"/>